<accession>A0ABD1LM26</accession>
<evidence type="ECO:0000313" key="3">
    <source>
        <dbReference type="Proteomes" id="UP001603857"/>
    </source>
</evidence>
<comment type="caution">
    <text evidence="2">The sequence shown here is derived from an EMBL/GenBank/DDBJ whole genome shotgun (WGS) entry which is preliminary data.</text>
</comment>
<dbReference type="PANTHER" id="PTHR47744:SF1">
    <property type="entry name" value="OS05G0526300 PROTEIN"/>
    <property type="match status" value="1"/>
</dbReference>
<dbReference type="EMBL" id="JBGMDY010000008">
    <property type="protein sequence ID" value="KAL2324583.1"/>
    <property type="molecule type" value="Genomic_DNA"/>
</dbReference>
<organism evidence="2 3">
    <name type="scientific">Flemingia macrophylla</name>
    <dbReference type="NCBI Taxonomy" id="520843"/>
    <lineage>
        <taxon>Eukaryota</taxon>
        <taxon>Viridiplantae</taxon>
        <taxon>Streptophyta</taxon>
        <taxon>Embryophyta</taxon>
        <taxon>Tracheophyta</taxon>
        <taxon>Spermatophyta</taxon>
        <taxon>Magnoliopsida</taxon>
        <taxon>eudicotyledons</taxon>
        <taxon>Gunneridae</taxon>
        <taxon>Pentapetalae</taxon>
        <taxon>rosids</taxon>
        <taxon>fabids</taxon>
        <taxon>Fabales</taxon>
        <taxon>Fabaceae</taxon>
        <taxon>Papilionoideae</taxon>
        <taxon>50 kb inversion clade</taxon>
        <taxon>NPAAA clade</taxon>
        <taxon>indigoferoid/millettioid clade</taxon>
        <taxon>Phaseoleae</taxon>
        <taxon>Flemingia</taxon>
    </lineage>
</organism>
<dbReference type="PANTHER" id="PTHR47744">
    <property type="entry name" value="OS05G0526300 PROTEIN"/>
    <property type="match status" value="1"/>
</dbReference>
<proteinExistence type="predicted"/>
<gene>
    <name evidence="2" type="ORF">Fmac_023641</name>
</gene>
<protein>
    <recommendedName>
        <fullName evidence="1">F-box protein At5g52880-like ARM repeats region domain-containing protein</fullName>
    </recommendedName>
</protein>
<feature type="domain" description="F-box protein At5g52880-like ARM repeats region" evidence="1">
    <location>
        <begin position="109"/>
        <end position="150"/>
    </location>
</feature>
<dbReference type="AlphaFoldDB" id="A0ABD1LM26"/>
<dbReference type="Pfam" id="PF24104">
    <property type="entry name" value="At5g52880_ARM"/>
    <property type="match status" value="1"/>
</dbReference>
<keyword evidence="3" id="KW-1185">Reference proteome</keyword>
<name>A0ABD1LM26_9FABA</name>
<dbReference type="Proteomes" id="UP001603857">
    <property type="component" value="Unassembled WGS sequence"/>
</dbReference>
<dbReference type="InterPro" id="IPR057039">
    <property type="entry name" value="At5g52880_ARM"/>
</dbReference>
<sequence length="246" mass="27563">MQLGGLEVNSQDRDNDKEIGRVVLKAVCDWDVKFVNKRRESVELNLEDVKRARAIPKAWAKRVSRKTLQIPNCVQRAELYSEESFSSFPQIFAIHRLPGHPLRLPVASQKSQSSVSAAHVLLQSVEAVLPKQKKNVAVKEFKNAMIAHKRRCKAHGVEKVDFDIGALSKKLTTIRGYCRLCGSVVWLNNTKCPNVHFGISDIADIKPVTALQVVEYLQLDSIFLTSSSDSDNDSKGLLSALWAYHI</sequence>
<reference evidence="2 3" key="1">
    <citation type="submission" date="2024-08" db="EMBL/GenBank/DDBJ databases">
        <title>Insights into the chromosomal genome structure of Flemingia macrophylla.</title>
        <authorList>
            <person name="Ding Y."/>
            <person name="Zhao Y."/>
            <person name="Bi W."/>
            <person name="Wu M."/>
            <person name="Zhao G."/>
            <person name="Gong Y."/>
            <person name="Li W."/>
            <person name="Zhang P."/>
        </authorList>
    </citation>
    <scope>NUCLEOTIDE SEQUENCE [LARGE SCALE GENOMIC DNA]</scope>
    <source>
        <strain evidence="2">DYQJB</strain>
        <tissue evidence="2">Leaf</tissue>
    </source>
</reference>
<evidence type="ECO:0000313" key="2">
    <source>
        <dbReference type="EMBL" id="KAL2324583.1"/>
    </source>
</evidence>
<evidence type="ECO:0000259" key="1">
    <source>
        <dbReference type="Pfam" id="PF24104"/>
    </source>
</evidence>